<evidence type="ECO:0000313" key="4">
    <source>
        <dbReference type="Proteomes" id="UP000678679"/>
    </source>
</evidence>
<dbReference type="Proteomes" id="UP000678679">
    <property type="component" value="Chromosome 1"/>
</dbReference>
<evidence type="ECO:0000256" key="1">
    <source>
        <dbReference type="ARBA" id="ARBA00022737"/>
    </source>
</evidence>
<sequence>MKNFFLISIITLLPFYSFSQKKVDRNEAFAQYQNNKDKSFFKNVPFRNVGPTIMSGRVTDIDANPNNPNEFYSAFASGGLWYTNSNGVKFTPLFQDEASMTIGDIAVNWENNSIYIGTGENNSSRSSYAGNGLYKSNDKGQTWNHIGLENTQHIGRIVLHPKNDNTLWVASIGNLYSKDDHRGVYKSTDGGATWSKTLFVSDSTGVIDLIIDPKNPDILYASAWERHRNAWNFKASGKESGIYKSVDGGETWKRLTVGNTGFPDSDGVGRIGLGISSQNSDKLYAFLDNQDAKEDVEKKEIALHFNQLNEMSNDAFSKLSDDDINEYLDHYNFPKQYNAESIKSDIKNEKYSPKALVDYLGDAEEDLFNTEVKGAEVYVSEDGGLSWKKTHDNYLDRVVYTFGYYFGNIRIDPKDDNRIYILGVPFLGSTDGGKTWKDLGDDNVHVDHHALWINPNNTDHIILGNDGGVNISFDGGQNYFKCNSFPVGQFYSINYDMAEPYNIYGGLQDNGVWVGSSKTEISRGWQYNGKYPFQSVMGGDGMQIGVDERDNNIIYTGYQFGNYYKINQKSGKMSYITPKHTLSEKPLRWNWQSPIVVSKHNYDVIYFGSNRLHRSLNQGESFEAVSNDLTNGGIQGNVPFGTLTTISESPIQFGLIYTGSDDGIVSISENVGASWKAISKGLPKNLWVSRVIASKYDVNTVYVSLNGYRNDDFNSYLYVSTNKGDSWSKLGDLPAESINVIKEDPNNKEVLYVGTDHGLYISFDTGKSFMVLGDLPRVAIHDLAIHPRDNEIIVGTHGRSIYVGKLDNIQNLSSKDFEKAIITYPLKEETLNKKWGQIEGYFEWGVPIESTIDIPVFVSSNGEMKMEVLIKDKVIFTQTSTVDKGINYIKYNFEVGKEYKEIYQKQYKKKYQLAEKQNGNYYLDEGEYTIRFTINGASKSEKLKIKAPENNGGRVKKKKIP</sequence>
<dbReference type="Pfam" id="PF15902">
    <property type="entry name" value="Sortilin-Vps10"/>
    <property type="match status" value="1"/>
</dbReference>
<dbReference type="EMBL" id="CP076132">
    <property type="protein sequence ID" value="QWG00074.1"/>
    <property type="molecule type" value="Genomic_DNA"/>
</dbReference>
<protein>
    <submittedName>
        <fullName evidence="3">Glycosyl hydrolase</fullName>
    </submittedName>
</protein>
<keyword evidence="4" id="KW-1185">Reference proteome</keyword>
<dbReference type="InterPro" id="IPR036278">
    <property type="entry name" value="Sialidase_sf"/>
</dbReference>
<dbReference type="PANTHER" id="PTHR12106">
    <property type="entry name" value="SORTILIN RELATED"/>
    <property type="match status" value="1"/>
</dbReference>
<dbReference type="RefSeq" id="WP_169663463.1">
    <property type="nucleotide sequence ID" value="NZ_CP076132.1"/>
</dbReference>
<dbReference type="AlphaFoldDB" id="A0AAX1MXK3"/>
<keyword evidence="1" id="KW-0677">Repeat</keyword>
<reference evidence="3 4" key="1">
    <citation type="submission" date="2021-05" db="EMBL/GenBank/DDBJ databases">
        <title>Comparative genomic studies on the polysaccharide-degrading batcterial strains of the Flammeovirga genus.</title>
        <authorList>
            <person name="Zewei F."/>
            <person name="Zheng Z."/>
            <person name="Yu L."/>
            <person name="Ruyue G."/>
            <person name="Yanhong M."/>
            <person name="Yuanyuan C."/>
            <person name="Jingyan G."/>
            <person name="Wenjun H."/>
        </authorList>
    </citation>
    <scope>NUCLEOTIDE SEQUENCE [LARGE SCALE GENOMIC DNA]</scope>
    <source>
        <strain evidence="3 4">NBRC:100898</strain>
    </source>
</reference>
<gene>
    <name evidence="3" type="ORF">KMW28_10440</name>
</gene>
<dbReference type="InterPro" id="IPR015943">
    <property type="entry name" value="WD40/YVTN_repeat-like_dom_sf"/>
</dbReference>
<dbReference type="Gene3D" id="2.130.10.10">
    <property type="entry name" value="YVTN repeat-like/Quinoprotein amine dehydrogenase"/>
    <property type="match status" value="4"/>
</dbReference>
<accession>A0AAX1MXK3</accession>
<name>A0AAX1MXK3_9BACT</name>
<proteinExistence type="predicted"/>
<keyword evidence="3" id="KW-0378">Hydrolase</keyword>
<dbReference type="KEGG" id="fya:KMW28_10440"/>
<dbReference type="InterPro" id="IPR050310">
    <property type="entry name" value="VPS10-sortilin"/>
</dbReference>
<dbReference type="InterPro" id="IPR031778">
    <property type="entry name" value="Sortilin_N"/>
</dbReference>
<evidence type="ECO:0000259" key="2">
    <source>
        <dbReference type="Pfam" id="PF15902"/>
    </source>
</evidence>
<dbReference type="SUPFAM" id="SSF50939">
    <property type="entry name" value="Sialidases"/>
    <property type="match status" value="2"/>
</dbReference>
<feature type="domain" description="Sortilin N-terminal" evidence="2">
    <location>
        <begin position="133"/>
        <end position="264"/>
    </location>
</feature>
<dbReference type="PANTHER" id="PTHR12106:SF27">
    <property type="entry name" value="SORTILIN-RELATED RECEPTOR"/>
    <property type="match status" value="1"/>
</dbReference>
<dbReference type="GO" id="GO:0016787">
    <property type="term" value="F:hydrolase activity"/>
    <property type="evidence" value="ECO:0007669"/>
    <property type="project" value="UniProtKB-KW"/>
</dbReference>
<dbReference type="CDD" id="cd15482">
    <property type="entry name" value="Sialidase_non-viral"/>
    <property type="match status" value="1"/>
</dbReference>
<evidence type="ECO:0000313" key="3">
    <source>
        <dbReference type="EMBL" id="QWG00074.1"/>
    </source>
</evidence>
<organism evidence="3 4">
    <name type="scientific">Flammeovirga yaeyamensis</name>
    <dbReference type="NCBI Taxonomy" id="367791"/>
    <lineage>
        <taxon>Bacteria</taxon>
        <taxon>Pseudomonadati</taxon>
        <taxon>Bacteroidota</taxon>
        <taxon>Cytophagia</taxon>
        <taxon>Cytophagales</taxon>
        <taxon>Flammeovirgaceae</taxon>
        <taxon>Flammeovirga</taxon>
    </lineage>
</organism>